<evidence type="ECO:0000256" key="4">
    <source>
        <dbReference type="ARBA" id="ARBA00022692"/>
    </source>
</evidence>
<evidence type="ECO:0000256" key="5">
    <source>
        <dbReference type="ARBA" id="ARBA00022989"/>
    </source>
</evidence>
<feature type="domain" description="Major facilitator superfamily (MFS) profile" evidence="8">
    <location>
        <begin position="16"/>
        <end position="499"/>
    </location>
</feature>
<accession>A0A1M4EA64</accession>
<dbReference type="EMBL" id="LT559118">
    <property type="protein sequence ID" value="SBO95817.1"/>
    <property type="molecule type" value="Genomic_DNA"/>
</dbReference>
<feature type="transmembrane region" description="Helical" evidence="7">
    <location>
        <begin position="142"/>
        <end position="161"/>
    </location>
</feature>
<feature type="transmembrane region" description="Helical" evidence="7">
    <location>
        <begin position="355"/>
        <end position="378"/>
    </location>
</feature>
<gene>
    <name evidence="9" type="ORF">BN4615_P5333</name>
</gene>
<feature type="transmembrane region" description="Helical" evidence="7">
    <location>
        <begin position="227"/>
        <end position="247"/>
    </location>
</feature>
<evidence type="ECO:0000313" key="9">
    <source>
        <dbReference type="EMBL" id="SBO95817.1"/>
    </source>
</evidence>
<name>A0A1M4EA64_9ACTN</name>
<feature type="transmembrane region" description="Helical" evidence="7">
    <location>
        <begin position="82"/>
        <end position="99"/>
    </location>
</feature>
<feature type="transmembrane region" description="Helical" evidence="7">
    <location>
        <begin position="17"/>
        <end position="38"/>
    </location>
</feature>
<keyword evidence="6 7" id="KW-0472">Membrane</keyword>
<reference evidence="9" key="1">
    <citation type="submission" date="2016-04" db="EMBL/GenBank/DDBJ databases">
        <authorList>
            <person name="Evans L.H."/>
            <person name="Alamgir A."/>
            <person name="Owens N."/>
            <person name="Weber N.D."/>
            <person name="Virtaneva K."/>
            <person name="Barbian K."/>
            <person name="Babar A."/>
            <person name="Rosenke K."/>
        </authorList>
    </citation>
    <scope>NUCLEOTIDE SEQUENCE</scope>
    <source>
        <strain evidence="9">Nono1</strain>
    </source>
</reference>
<dbReference type="RefSeq" id="WP_225275163.1">
    <property type="nucleotide sequence ID" value="NZ_CP084058.1"/>
</dbReference>
<dbReference type="CDD" id="cd17321">
    <property type="entry name" value="MFS_MMR_MDR_like"/>
    <property type="match status" value="1"/>
</dbReference>
<proteinExistence type="predicted"/>
<feature type="transmembrane region" description="Helical" evidence="7">
    <location>
        <begin position="105"/>
        <end position="130"/>
    </location>
</feature>
<keyword evidence="2" id="KW-0813">Transport</keyword>
<feature type="transmembrane region" description="Helical" evidence="7">
    <location>
        <begin position="58"/>
        <end position="75"/>
    </location>
</feature>
<feature type="transmembrane region" description="Helical" evidence="7">
    <location>
        <begin position="268"/>
        <end position="293"/>
    </location>
</feature>
<keyword evidence="3" id="KW-1003">Cell membrane</keyword>
<dbReference type="GO" id="GO:0022857">
    <property type="term" value="F:transmembrane transporter activity"/>
    <property type="evidence" value="ECO:0007669"/>
    <property type="project" value="InterPro"/>
</dbReference>
<feature type="transmembrane region" description="Helical" evidence="7">
    <location>
        <begin position="201"/>
        <end position="221"/>
    </location>
</feature>
<dbReference type="InterPro" id="IPR036259">
    <property type="entry name" value="MFS_trans_sf"/>
</dbReference>
<organism evidence="9">
    <name type="scientific">Nonomuraea gerenzanensis</name>
    <dbReference type="NCBI Taxonomy" id="93944"/>
    <lineage>
        <taxon>Bacteria</taxon>
        <taxon>Bacillati</taxon>
        <taxon>Actinomycetota</taxon>
        <taxon>Actinomycetes</taxon>
        <taxon>Streptosporangiales</taxon>
        <taxon>Streptosporangiaceae</taxon>
        <taxon>Nonomuraea</taxon>
    </lineage>
</organism>
<dbReference type="AlphaFoldDB" id="A0A1M4EA64"/>
<feature type="transmembrane region" description="Helical" evidence="7">
    <location>
        <begin position="468"/>
        <end position="488"/>
    </location>
</feature>
<keyword evidence="5 7" id="KW-1133">Transmembrane helix</keyword>
<evidence type="ECO:0000256" key="6">
    <source>
        <dbReference type="ARBA" id="ARBA00023136"/>
    </source>
</evidence>
<evidence type="ECO:0000256" key="3">
    <source>
        <dbReference type="ARBA" id="ARBA00022475"/>
    </source>
</evidence>
<dbReference type="Pfam" id="PF07690">
    <property type="entry name" value="MFS_1"/>
    <property type="match status" value="1"/>
</dbReference>
<dbReference type="SUPFAM" id="SSF103473">
    <property type="entry name" value="MFS general substrate transporter"/>
    <property type="match status" value="1"/>
</dbReference>
<dbReference type="GO" id="GO:0005886">
    <property type="term" value="C:plasma membrane"/>
    <property type="evidence" value="ECO:0007669"/>
    <property type="project" value="UniProtKB-SubCell"/>
</dbReference>
<keyword evidence="4 7" id="KW-0812">Transmembrane</keyword>
<dbReference type="Gene3D" id="1.20.1720.10">
    <property type="entry name" value="Multidrug resistance protein D"/>
    <property type="match status" value="1"/>
</dbReference>
<dbReference type="InterPro" id="IPR011701">
    <property type="entry name" value="MFS"/>
</dbReference>
<evidence type="ECO:0000259" key="8">
    <source>
        <dbReference type="PROSITE" id="PS50850"/>
    </source>
</evidence>
<dbReference type="PANTHER" id="PTHR42718:SF47">
    <property type="entry name" value="METHYL VIOLOGEN RESISTANCE PROTEIN SMVA"/>
    <property type="match status" value="1"/>
</dbReference>
<comment type="subcellular location">
    <subcellularLocation>
        <location evidence="1">Cell membrane</location>
        <topology evidence="1">Multi-pass membrane protein</topology>
    </subcellularLocation>
</comment>
<dbReference type="PROSITE" id="PS50850">
    <property type="entry name" value="MFS"/>
    <property type="match status" value="1"/>
</dbReference>
<sequence>MTHDVAPRAGRKEWMGLAALALPTMLVSLDISVLFLALPHLSVDLGANATQQLWITDIYGFMTAGFLVTMGSLGDRIGRRRLLLVGGAAFGLVSLVAAMSTSPEMLIVCRALLGIAGATLLPSTLSLIGVMFRDPKQFGQAMAVWGTAFMVGIALGPAVGGALLERFWWGSVFVMGVPVMVLLIVALPLLPEFRDPGGGRLDLLSVVLSLGAILPLIYGLKAVARDGWAAGPLVAIAGGLVVGLVFVRRQRVLEHPLFDLRLFRHRAFTAAVVIGMLCGSLQTGTGLEVALFLQTVEGLSPLVAGLWLLIPSLVLIVSINLTPRVAAKVRPAYVLGGGMLVAVLGQLLITQVAVGGVILLVVFLSVCYFGVGPVGGLVNQVAMASSPPEKAGSAASMVATGGEFGVALGIATLGTLGTAVYRSELVLPAGAPAVAGDSINGAVGAAAGLPAGQAAELLDAARAAFTTGLHAVGAVNAILFAGLAVLAFTQLRHLAPFAGHHHPEPEQEQEPALTG</sequence>
<feature type="transmembrane region" description="Helical" evidence="7">
    <location>
        <begin position="299"/>
        <end position="319"/>
    </location>
</feature>
<feature type="transmembrane region" description="Helical" evidence="7">
    <location>
        <begin position="398"/>
        <end position="421"/>
    </location>
</feature>
<feature type="transmembrane region" description="Helical" evidence="7">
    <location>
        <begin position="167"/>
        <end position="189"/>
    </location>
</feature>
<dbReference type="PANTHER" id="PTHR42718">
    <property type="entry name" value="MAJOR FACILITATOR SUPERFAMILY MULTIDRUG TRANSPORTER MFSC"/>
    <property type="match status" value="1"/>
</dbReference>
<evidence type="ECO:0000256" key="7">
    <source>
        <dbReference type="SAM" id="Phobius"/>
    </source>
</evidence>
<protein>
    <submittedName>
        <fullName evidence="9">Transmembrane transport protein</fullName>
    </submittedName>
</protein>
<evidence type="ECO:0000256" key="1">
    <source>
        <dbReference type="ARBA" id="ARBA00004651"/>
    </source>
</evidence>
<dbReference type="InterPro" id="IPR020846">
    <property type="entry name" value="MFS_dom"/>
</dbReference>
<feature type="transmembrane region" description="Helical" evidence="7">
    <location>
        <begin position="331"/>
        <end position="349"/>
    </location>
</feature>
<evidence type="ECO:0000256" key="2">
    <source>
        <dbReference type="ARBA" id="ARBA00022448"/>
    </source>
</evidence>
<dbReference type="Gene3D" id="1.20.1250.20">
    <property type="entry name" value="MFS general substrate transporter like domains"/>
    <property type="match status" value="1"/>
</dbReference>